<keyword evidence="4 10" id="KW-0274">FAD</keyword>
<dbReference type="AlphaFoldDB" id="A0A4S2HE49"/>
<dbReference type="Pfam" id="PF02770">
    <property type="entry name" value="Acyl-CoA_dh_M"/>
    <property type="match status" value="1"/>
</dbReference>
<evidence type="ECO:0000313" key="15">
    <source>
        <dbReference type="EMBL" id="TGY94143.1"/>
    </source>
</evidence>
<feature type="domain" description="Acetyl-CoA dehydrogenase-like C-terminal" evidence="14">
    <location>
        <begin position="467"/>
        <end position="591"/>
    </location>
</feature>
<evidence type="ECO:0000256" key="7">
    <source>
        <dbReference type="ARBA" id="ARBA00058683"/>
    </source>
</evidence>
<dbReference type="GO" id="GO:0016627">
    <property type="term" value="F:oxidoreductase activity, acting on the CH-CH group of donors"/>
    <property type="evidence" value="ECO:0007669"/>
    <property type="project" value="InterPro"/>
</dbReference>
<evidence type="ECO:0000256" key="6">
    <source>
        <dbReference type="ARBA" id="ARBA00051388"/>
    </source>
</evidence>
<dbReference type="SUPFAM" id="SSF56645">
    <property type="entry name" value="Acyl-CoA dehydrogenase NM domain-like"/>
    <property type="match status" value="1"/>
</dbReference>
<dbReference type="GO" id="GO:0050660">
    <property type="term" value="F:flavin adenine dinucleotide binding"/>
    <property type="evidence" value="ECO:0007669"/>
    <property type="project" value="InterPro"/>
</dbReference>
<dbReference type="InterPro" id="IPR036250">
    <property type="entry name" value="AcylCo_DH-like_C"/>
</dbReference>
<evidence type="ECO:0000256" key="10">
    <source>
        <dbReference type="RuleBase" id="RU362125"/>
    </source>
</evidence>
<dbReference type="InterPro" id="IPR006091">
    <property type="entry name" value="Acyl-CoA_Oxase/DH_mid-dom"/>
</dbReference>
<organism evidence="15 16">
    <name type="scientific">Marinicauda pacifica</name>
    <dbReference type="NCBI Taxonomy" id="1133559"/>
    <lineage>
        <taxon>Bacteria</taxon>
        <taxon>Pseudomonadati</taxon>
        <taxon>Pseudomonadota</taxon>
        <taxon>Alphaproteobacteria</taxon>
        <taxon>Maricaulales</taxon>
        <taxon>Maricaulaceae</taxon>
        <taxon>Marinicauda</taxon>
    </lineage>
</organism>
<proteinExistence type="inferred from homology"/>
<dbReference type="Proteomes" id="UP000305451">
    <property type="component" value="Unassembled WGS sequence"/>
</dbReference>
<accession>A0A4S2HE49</accession>
<evidence type="ECO:0000256" key="2">
    <source>
        <dbReference type="ARBA" id="ARBA00009347"/>
    </source>
</evidence>
<feature type="domain" description="Acyl-CoA oxidase/dehydrogenase middle" evidence="12">
    <location>
        <begin position="163"/>
        <end position="271"/>
    </location>
</feature>
<evidence type="ECO:0000256" key="4">
    <source>
        <dbReference type="ARBA" id="ARBA00022827"/>
    </source>
</evidence>
<dbReference type="Pfam" id="PF02771">
    <property type="entry name" value="Acyl-CoA_dh_N"/>
    <property type="match status" value="1"/>
</dbReference>
<dbReference type="FunFam" id="2.40.110.10:FF:000031">
    <property type="entry name" value="Acyl-CoA dehydrogenase, putative"/>
    <property type="match status" value="1"/>
</dbReference>
<dbReference type="InterPro" id="IPR009100">
    <property type="entry name" value="AcylCoA_DH/oxidase_NM_dom_sf"/>
</dbReference>
<feature type="domain" description="Acyl-CoA dehydrogenase/oxidase N-terminal" evidence="13">
    <location>
        <begin position="80"/>
        <end position="158"/>
    </location>
</feature>
<comment type="similarity">
    <text evidence="2 10">Belongs to the acyl-CoA dehydrogenase family.</text>
</comment>
<dbReference type="InterPro" id="IPR052166">
    <property type="entry name" value="Diverse_Acyl-CoA_DH"/>
</dbReference>
<evidence type="ECO:0000313" key="16">
    <source>
        <dbReference type="Proteomes" id="UP000305451"/>
    </source>
</evidence>
<evidence type="ECO:0000256" key="9">
    <source>
        <dbReference type="ARBA" id="ARBA00069043"/>
    </source>
</evidence>
<dbReference type="InterPro" id="IPR025878">
    <property type="entry name" value="Acyl-CoA_dh-like_C_dom"/>
</dbReference>
<evidence type="ECO:0000259" key="11">
    <source>
        <dbReference type="Pfam" id="PF00441"/>
    </source>
</evidence>
<dbReference type="Gene3D" id="1.20.140.10">
    <property type="entry name" value="Butyryl-CoA Dehydrogenase, subunit A, domain 3"/>
    <property type="match status" value="1"/>
</dbReference>
<evidence type="ECO:0000259" key="12">
    <source>
        <dbReference type="Pfam" id="PF02770"/>
    </source>
</evidence>
<dbReference type="InterPro" id="IPR009075">
    <property type="entry name" value="AcylCo_DH/oxidase_C"/>
</dbReference>
<dbReference type="InterPro" id="IPR013786">
    <property type="entry name" value="AcylCoA_DH/ox_N"/>
</dbReference>
<dbReference type="Pfam" id="PF12806">
    <property type="entry name" value="Acyl-CoA_dh_C"/>
    <property type="match status" value="1"/>
</dbReference>
<name>A0A4S2HE49_9PROT</name>
<dbReference type="Pfam" id="PF00441">
    <property type="entry name" value="Acyl-CoA_dh_1"/>
    <property type="match status" value="1"/>
</dbReference>
<evidence type="ECO:0000256" key="8">
    <source>
        <dbReference type="ARBA" id="ARBA00066694"/>
    </source>
</evidence>
<comment type="function">
    <text evidence="7">Involved in the assimilation of dimethylsulphoniopropionate (DMSP), an important compound in the fixation of carbon in marine phytoplankton, by mediating the conversion of 3-(methylthio)propanoyl-CoA (MMPA-CoA) to 3-(methylthio)acryloyl-CoA (MTA-CoA).</text>
</comment>
<dbReference type="PANTHER" id="PTHR42803">
    <property type="entry name" value="ACYL-COA DEHYDROGENASE"/>
    <property type="match status" value="1"/>
</dbReference>
<evidence type="ECO:0000259" key="14">
    <source>
        <dbReference type="Pfam" id="PF12806"/>
    </source>
</evidence>
<keyword evidence="16" id="KW-1185">Reference proteome</keyword>
<dbReference type="PANTHER" id="PTHR42803:SF1">
    <property type="entry name" value="BROAD-SPECIFICITY LINEAR ACYL-COA DEHYDROGENASE FADE5"/>
    <property type="match status" value="1"/>
</dbReference>
<evidence type="ECO:0000259" key="13">
    <source>
        <dbReference type="Pfam" id="PF02771"/>
    </source>
</evidence>
<dbReference type="OrthoDB" id="9807883at2"/>
<dbReference type="InterPro" id="IPR046373">
    <property type="entry name" value="Acyl-CoA_Oxase/DH_mid-dom_sf"/>
</dbReference>
<comment type="catalytic activity">
    <reaction evidence="6">
        <text>3-(methylsulfanyl)propanoyl-CoA + oxidized [electron-transfer flavoprotein] + H(+) = 3-(methylsulfanyl)acryloyl-CoA + reduced [electron-transfer flavoprotein]</text>
        <dbReference type="Rhea" id="RHEA:52612"/>
        <dbReference type="Rhea" id="RHEA-COMP:10685"/>
        <dbReference type="Rhea" id="RHEA-COMP:10686"/>
        <dbReference type="ChEBI" id="CHEBI:15378"/>
        <dbReference type="ChEBI" id="CHEBI:57692"/>
        <dbReference type="ChEBI" id="CHEBI:58307"/>
        <dbReference type="ChEBI" id="CHEBI:82815"/>
        <dbReference type="ChEBI" id="CHEBI:84994"/>
        <dbReference type="EC" id="1.3.99.41"/>
    </reaction>
    <physiologicalReaction direction="left-to-right" evidence="6">
        <dbReference type="Rhea" id="RHEA:52613"/>
    </physiologicalReaction>
</comment>
<feature type="domain" description="Acyl-CoA dehydrogenase/oxidase C-terminal" evidence="11">
    <location>
        <begin position="283"/>
        <end position="451"/>
    </location>
</feature>
<dbReference type="EC" id="1.3.99.41" evidence="8"/>
<reference evidence="15 16" key="1">
    <citation type="journal article" date="2013" name="Int. J. Syst. Evol. Microbiol.">
        <title>Marinicauda pacifica gen. nov., sp. nov., a prosthecate alphaproteobacterium of the family Hyphomonadaceae isolated from deep seawater.</title>
        <authorList>
            <person name="Zhang X.Y."/>
            <person name="Li G.W."/>
            <person name="Wang C.S."/>
            <person name="Zhang Y.J."/>
            <person name="Xu X.W."/>
            <person name="Li H."/>
            <person name="Liu A."/>
            <person name="Liu C."/>
            <person name="Xie B.B."/>
            <person name="Qin Q.L."/>
            <person name="Xu Z."/>
            <person name="Chen X.L."/>
            <person name="Zhou B.C."/>
            <person name="Zhang Y.Z."/>
        </authorList>
    </citation>
    <scope>NUCLEOTIDE SEQUENCE [LARGE SCALE GENOMIC DNA]</scope>
    <source>
        <strain evidence="15 16">P-1 km-3</strain>
    </source>
</reference>
<keyword evidence="5 10" id="KW-0560">Oxidoreductase</keyword>
<evidence type="ECO:0000256" key="1">
    <source>
        <dbReference type="ARBA" id="ARBA00001974"/>
    </source>
</evidence>
<dbReference type="EMBL" id="SRXV01000001">
    <property type="protein sequence ID" value="TGY94143.1"/>
    <property type="molecule type" value="Genomic_DNA"/>
</dbReference>
<evidence type="ECO:0000256" key="3">
    <source>
        <dbReference type="ARBA" id="ARBA00022630"/>
    </source>
</evidence>
<sequence length="596" mass="65063">MPSYRAPLRDHRFVLNELLNVQQYNNIEGFSEATPDIIDAVLEEGGKFCENVLYPLNKVGDRQGCKLKSDGEVEVPEGFADAYTQFTEGGWTAISGDPKYGGQGLPEYVGLAMGEMITSSNMAFGMYPGLTGGAARALHAGGTDEQKELYLPKMITGEWSGTMNLTEPHCGTDLGMLRTKAVPNGDGSYAITGQKIWISAGEHPMSKNIVHLVLARIEGAPEGVKGISLFVVPKFLPDENGEPGERNDLQCGGLEEKMGIHGNATCVMNYDGAKGWLVGEEHKGLKIMFIMMNEARLGVGLQGMALAETAYQYSVDFARDRLQGRSLTGPKNPDGPADPIIVHPDVRRMLLDQKAFVEGARALTLWTALQGDLEQKHPEEEVREKAGDYMALLTPIIKSYLTEKGYESVSQGLQVHGGSGFTAEWGIEQTLRDARITLIYEGTNGIQALDLVGRKLAMKGMRPINTFFAELDAFVAENQGSGDLEPFVKGLAETKAKLQKATSWLVEKGLENFDNAGAASSEYLNLFGLTCFAYMWAKMAKVSLAKLEEGSSDPIYESKMKTGRYFLARWLPQADMHLARIEAGAEPLMALEAEAF</sequence>
<dbReference type="Gene3D" id="1.10.540.10">
    <property type="entry name" value="Acyl-CoA dehydrogenase/oxidase, N-terminal domain"/>
    <property type="match status" value="1"/>
</dbReference>
<dbReference type="InterPro" id="IPR037069">
    <property type="entry name" value="AcylCoA_DH/ox_N_sf"/>
</dbReference>
<comment type="caution">
    <text evidence="15">The sequence shown here is derived from an EMBL/GenBank/DDBJ whole genome shotgun (WGS) entry which is preliminary data.</text>
</comment>
<dbReference type="RefSeq" id="WP_135943338.1">
    <property type="nucleotide sequence ID" value="NZ_BMEI01000001.1"/>
</dbReference>
<dbReference type="SUPFAM" id="SSF47203">
    <property type="entry name" value="Acyl-CoA dehydrogenase C-terminal domain-like"/>
    <property type="match status" value="1"/>
</dbReference>
<keyword evidence="3 10" id="KW-0285">Flavoprotein</keyword>
<evidence type="ECO:0000256" key="5">
    <source>
        <dbReference type="ARBA" id="ARBA00023002"/>
    </source>
</evidence>
<dbReference type="Gene3D" id="2.40.110.10">
    <property type="entry name" value="Butyryl-CoA Dehydrogenase, subunit A, domain 2"/>
    <property type="match status" value="1"/>
</dbReference>
<comment type="cofactor">
    <cofactor evidence="1 10">
        <name>FAD</name>
        <dbReference type="ChEBI" id="CHEBI:57692"/>
    </cofactor>
</comment>
<protein>
    <recommendedName>
        <fullName evidence="9">3-methylmercaptopropionyl-CoA dehydrogenase</fullName>
        <ecNumber evidence="8">1.3.99.41</ecNumber>
    </recommendedName>
</protein>
<gene>
    <name evidence="15" type="ORF">E5162_02355</name>
</gene>